<protein>
    <submittedName>
        <fullName evidence="1">SAM-dependent methyltransferase</fullName>
        <ecNumber evidence="1">2.1.1.-</ecNumber>
    </submittedName>
</protein>
<reference evidence="2" key="1">
    <citation type="journal article" date="2019" name="Int. J. Syst. Evol. Microbiol.">
        <title>The Global Catalogue of Microorganisms (GCM) 10K type strain sequencing project: providing services to taxonomists for standard genome sequencing and annotation.</title>
        <authorList>
            <consortium name="The Broad Institute Genomics Platform"/>
            <consortium name="The Broad Institute Genome Sequencing Center for Infectious Disease"/>
            <person name="Wu L."/>
            <person name="Ma J."/>
        </authorList>
    </citation>
    <scope>NUCLEOTIDE SEQUENCE [LARGE SCALE GENOMIC DNA]</scope>
    <source>
        <strain evidence="2">CGMCC 4.7455</strain>
    </source>
</reference>
<dbReference type="SUPFAM" id="SSF53335">
    <property type="entry name" value="S-adenosyl-L-methionine-dependent methyltransferases"/>
    <property type="match status" value="1"/>
</dbReference>
<keyword evidence="1" id="KW-0489">Methyltransferase</keyword>
<dbReference type="InterPro" id="IPR029063">
    <property type="entry name" value="SAM-dependent_MTases_sf"/>
</dbReference>
<dbReference type="EMBL" id="JBHUFU010000012">
    <property type="protein sequence ID" value="MFD1832049.1"/>
    <property type="molecule type" value="Genomic_DNA"/>
</dbReference>
<dbReference type="RefSeq" id="WP_380902565.1">
    <property type="nucleotide sequence ID" value="NZ_JBHUFU010000012.1"/>
</dbReference>
<dbReference type="EC" id="2.1.1.-" evidence="1"/>
<dbReference type="PIRSF" id="PIRSF017393">
    <property type="entry name" value="MTase_SAV2177"/>
    <property type="match status" value="1"/>
</dbReference>
<keyword evidence="2" id="KW-1185">Reference proteome</keyword>
<dbReference type="GO" id="GO:0008168">
    <property type="term" value="F:methyltransferase activity"/>
    <property type="evidence" value="ECO:0007669"/>
    <property type="project" value="UniProtKB-KW"/>
</dbReference>
<accession>A0ABW4PMU1</accession>
<dbReference type="Gene3D" id="3.40.50.150">
    <property type="entry name" value="Vaccinia Virus protein VP39"/>
    <property type="match status" value="1"/>
</dbReference>
<name>A0ABW4PMU1_9ACTN</name>
<organism evidence="1 2">
    <name type="scientific">Streptomyces desertarenae</name>
    <dbReference type="NCBI Taxonomy" id="2666184"/>
    <lineage>
        <taxon>Bacteria</taxon>
        <taxon>Bacillati</taxon>
        <taxon>Actinomycetota</taxon>
        <taxon>Actinomycetes</taxon>
        <taxon>Kitasatosporales</taxon>
        <taxon>Streptomycetaceae</taxon>
        <taxon>Streptomyces</taxon>
    </lineage>
</organism>
<dbReference type="InterPro" id="IPR006764">
    <property type="entry name" value="SAM_dep_MeTrfase_SAV2177_type"/>
</dbReference>
<keyword evidence="1" id="KW-0808">Transferase</keyword>
<evidence type="ECO:0000313" key="2">
    <source>
        <dbReference type="Proteomes" id="UP001597365"/>
    </source>
</evidence>
<evidence type="ECO:0000313" key="1">
    <source>
        <dbReference type="EMBL" id="MFD1832049.1"/>
    </source>
</evidence>
<sequence length="276" mass="30150">MDRESTTGGTPAAVDLEPDRAHSARMYDYYLGGVTNFPADREAAALALSVFPNLLAAARINRRFMHRSTRFLAQQGITQFLDIGTGIPTSPNLHEVAQQTNPTARVVYTDNDAIVLTHARALLRSTPEGRTAYVHADVTDPERLLASEQVRGTLDLRRPVALSLNALLHFVPDELGAHRIVEHLKARLPSGSTLTVSHVTPDFDPEGIARLTDAYRAAGTAGQARTREEVLRFFAGWELLDPGLVPTHRWHPDPGDLAHTITDAESSGYAAVARKP</sequence>
<dbReference type="Proteomes" id="UP001597365">
    <property type="component" value="Unassembled WGS sequence"/>
</dbReference>
<dbReference type="GO" id="GO:0032259">
    <property type="term" value="P:methylation"/>
    <property type="evidence" value="ECO:0007669"/>
    <property type="project" value="UniProtKB-KW"/>
</dbReference>
<gene>
    <name evidence="1" type="ORF">ACFSJS_20700</name>
</gene>
<comment type="caution">
    <text evidence="1">The sequence shown here is derived from an EMBL/GenBank/DDBJ whole genome shotgun (WGS) entry which is preliminary data.</text>
</comment>
<dbReference type="Pfam" id="PF04672">
    <property type="entry name" value="Methyltransf_19"/>
    <property type="match status" value="1"/>
</dbReference>
<proteinExistence type="predicted"/>